<dbReference type="AlphaFoldDB" id="A0A6J5GIG9"/>
<dbReference type="Proteomes" id="UP000494252">
    <property type="component" value="Unassembled WGS sequence"/>
</dbReference>
<protein>
    <submittedName>
        <fullName evidence="2">Uncharacterized protein</fullName>
    </submittedName>
</protein>
<feature type="region of interest" description="Disordered" evidence="1">
    <location>
        <begin position="1"/>
        <end position="45"/>
    </location>
</feature>
<feature type="compositionally biased region" description="Basic and acidic residues" evidence="1">
    <location>
        <begin position="16"/>
        <end position="38"/>
    </location>
</feature>
<evidence type="ECO:0000256" key="1">
    <source>
        <dbReference type="SAM" id="MobiDB-lite"/>
    </source>
</evidence>
<organism evidence="2 3">
    <name type="scientific">Paraburkholderia fynbosensis</name>
    <dbReference type="NCBI Taxonomy" id="1200993"/>
    <lineage>
        <taxon>Bacteria</taxon>
        <taxon>Pseudomonadati</taxon>
        <taxon>Pseudomonadota</taxon>
        <taxon>Betaproteobacteria</taxon>
        <taxon>Burkholderiales</taxon>
        <taxon>Burkholderiaceae</taxon>
        <taxon>Paraburkholderia</taxon>
    </lineage>
</organism>
<dbReference type="EMBL" id="CADIKI010000016">
    <property type="protein sequence ID" value="CAB3801309.1"/>
    <property type="molecule type" value="Genomic_DNA"/>
</dbReference>
<evidence type="ECO:0000313" key="2">
    <source>
        <dbReference type="EMBL" id="CAB3801309.1"/>
    </source>
</evidence>
<reference evidence="2 3" key="1">
    <citation type="submission" date="2020-04" db="EMBL/GenBank/DDBJ databases">
        <authorList>
            <person name="De Canck E."/>
        </authorList>
    </citation>
    <scope>NUCLEOTIDE SEQUENCE [LARGE SCALE GENOMIC DNA]</scope>
    <source>
        <strain evidence="2 3">LMG 27177</strain>
    </source>
</reference>
<name>A0A6J5GIG9_9BURK</name>
<gene>
    <name evidence="2" type="ORF">LMG27177_05022</name>
</gene>
<sequence>MKPTPSLPSSRPDWGLPRRDVTHWRTRRDTRAPSRHADSVPQTAAPHVSPHVIDLHIDTLVLDGFARSQRARVVRALRAELDLLCVSLSRLGTDVEARALRSAAAQFVQTGVPDADGRAIARAIFRALGLDESERVSEPKTTHPDLDGGD</sequence>
<proteinExistence type="predicted"/>
<evidence type="ECO:0000313" key="3">
    <source>
        <dbReference type="Proteomes" id="UP000494252"/>
    </source>
</evidence>
<keyword evidence="3" id="KW-1185">Reference proteome</keyword>
<accession>A0A6J5GIG9</accession>